<evidence type="ECO:0000313" key="1">
    <source>
        <dbReference type="EMBL" id="UZA03321.1"/>
    </source>
</evidence>
<evidence type="ECO:0000313" key="4">
    <source>
        <dbReference type="Proteomes" id="UP001163632"/>
    </source>
</evidence>
<reference evidence="2 3" key="1">
    <citation type="journal article" date="2022" name="BMC Microbiol.">
        <title>Whole genome sequencing of Moraxella bovis strains from North America reveals two genotypes with different genetic determinants.</title>
        <authorList>
            <person name="Wynn E.L."/>
            <person name="Hille M.M."/>
            <person name="Loy J.D."/>
            <person name="Schuller G."/>
            <person name="Kuhn K.L."/>
            <person name="Dickey A.M."/>
            <person name="Bono J.L."/>
            <person name="Clawson M.L."/>
        </authorList>
    </citation>
    <scope>NUCLEOTIDE SEQUENCE [LARGE SCALE GENOMIC DNA]</scope>
    <source>
        <strain evidence="1">SAM102599</strain>
        <strain evidence="2 3">SAM57978</strain>
    </source>
</reference>
<dbReference type="EMBL" id="CP087781">
    <property type="protein sequence ID" value="UZA51724.1"/>
    <property type="molecule type" value="Genomic_DNA"/>
</dbReference>
<dbReference type="RefSeq" id="WP_162860450.1">
    <property type="nucleotide sequence ID" value="NZ_CP030241.1"/>
</dbReference>
<proteinExistence type="predicted"/>
<sequence>MLIIYTALSLQILSNLANDLGDGIRGTDRNRHHDSPARLVRSGAVSAGRFRAWLVLWLTQTMMADLVKPFNSLPNRAVFWLGGGVDFRSLGLHHGQKTLWLPCTW</sequence>
<dbReference type="Proteomes" id="UP001163632">
    <property type="component" value="Chromosome"/>
</dbReference>
<name>A0AAQ2T2F5_MORBO</name>
<dbReference type="Proteomes" id="UP001163283">
    <property type="component" value="Chromosome"/>
</dbReference>
<protein>
    <recommendedName>
        <fullName evidence="5">1,4-dihydroxy-2-naphthoate octaprenyltransferase</fullName>
    </recommendedName>
</protein>
<dbReference type="GeneID" id="77189860"/>
<dbReference type="EMBL" id="CP087830">
    <property type="protein sequence ID" value="UZA03321.1"/>
    <property type="molecule type" value="Genomic_DNA"/>
</dbReference>
<accession>A0AAQ2T2F5</accession>
<evidence type="ECO:0000313" key="3">
    <source>
        <dbReference type="Proteomes" id="UP001163283"/>
    </source>
</evidence>
<gene>
    <name evidence="1" type="ORF">LP092_00690</name>
    <name evidence="2" type="ORF">LP129_00685</name>
</gene>
<evidence type="ECO:0008006" key="5">
    <source>
        <dbReference type="Google" id="ProtNLM"/>
    </source>
</evidence>
<dbReference type="AlphaFoldDB" id="A0AAQ2T2F5"/>
<organism evidence="2 3">
    <name type="scientific">Moraxella bovis</name>
    <dbReference type="NCBI Taxonomy" id="476"/>
    <lineage>
        <taxon>Bacteria</taxon>
        <taxon>Pseudomonadati</taxon>
        <taxon>Pseudomonadota</taxon>
        <taxon>Gammaproteobacteria</taxon>
        <taxon>Moraxellales</taxon>
        <taxon>Moraxellaceae</taxon>
        <taxon>Moraxella</taxon>
    </lineage>
</organism>
<evidence type="ECO:0000313" key="2">
    <source>
        <dbReference type="EMBL" id="UZA51724.1"/>
    </source>
</evidence>
<keyword evidence="4" id="KW-1185">Reference proteome</keyword>